<dbReference type="SUPFAM" id="SSF102705">
    <property type="entry name" value="NIF3 (NGG1p interacting factor 3)-like"/>
    <property type="match status" value="1"/>
</dbReference>
<dbReference type="Pfam" id="PF01784">
    <property type="entry name" value="DUF34_NIF3"/>
    <property type="match status" value="1"/>
</dbReference>
<proteinExistence type="inferred from homology"/>
<keyword evidence="4 5" id="KW-0479">Metal-binding</keyword>
<evidence type="ECO:0000256" key="1">
    <source>
        <dbReference type="ARBA" id="ARBA00006964"/>
    </source>
</evidence>
<dbReference type="InterPro" id="IPR002678">
    <property type="entry name" value="DUF34/NIF3"/>
</dbReference>
<accession>A0A941I7K9</accession>
<evidence type="ECO:0000256" key="3">
    <source>
        <dbReference type="ARBA" id="ARBA00022112"/>
    </source>
</evidence>
<dbReference type="PANTHER" id="PTHR13799:SF14">
    <property type="entry name" value="GTP CYCLOHYDROLASE 1 TYPE 2 HOMOLOG"/>
    <property type="match status" value="1"/>
</dbReference>
<gene>
    <name evidence="6" type="ORF">KDM89_17485</name>
</gene>
<name>A0A941I7K9_9BURK</name>
<feature type="binding site" evidence="5">
    <location>
        <position position="218"/>
    </location>
    <ligand>
        <name>a divalent metal cation</name>
        <dbReference type="ChEBI" id="CHEBI:60240"/>
        <label>1</label>
    </ligand>
</feature>
<reference evidence="6" key="1">
    <citation type="submission" date="2021-04" db="EMBL/GenBank/DDBJ databases">
        <title>novel species isolated from subtropical streams in China.</title>
        <authorList>
            <person name="Lu H."/>
        </authorList>
    </citation>
    <scope>NUCLEOTIDE SEQUENCE</scope>
    <source>
        <strain evidence="6">LFS511W</strain>
    </source>
</reference>
<protein>
    <recommendedName>
        <fullName evidence="3">GTP cyclohydrolase 1 type 2 homolog</fullName>
    </recommendedName>
</protein>
<comment type="caution">
    <text evidence="6">The sequence shown here is derived from an EMBL/GenBank/DDBJ whole genome shotgun (WGS) entry which is preliminary data.</text>
</comment>
<keyword evidence="7" id="KW-1185">Reference proteome</keyword>
<dbReference type="RefSeq" id="WP_212689251.1">
    <property type="nucleotide sequence ID" value="NZ_JAGSPN010000016.1"/>
</dbReference>
<feature type="binding site" evidence="5">
    <location>
        <position position="64"/>
    </location>
    <ligand>
        <name>a divalent metal cation</name>
        <dbReference type="ChEBI" id="CHEBI:60240"/>
        <label>2</label>
    </ligand>
</feature>
<dbReference type="Gene3D" id="3.40.1390.30">
    <property type="entry name" value="NIF3 (NGG1p interacting factor 3)-like"/>
    <property type="match status" value="2"/>
</dbReference>
<dbReference type="PANTHER" id="PTHR13799">
    <property type="entry name" value="NGG1 INTERACTING FACTOR 3"/>
    <property type="match status" value="1"/>
</dbReference>
<dbReference type="GO" id="GO:0005737">
    <property type="term" value="C:cytoplasm"/>
    <property type="evidence" value="ECO:0007669"/>
    <property type="project" value="TreeGrafter"/>
</dbReference>
<dbReference type="NCBIfam" id="TIGR00486">
    <property type="entry name" value="YbgI_SA1388"/>
    <property type="match status" value="1"/>
</dbReference>
<feature type="binding site" evidence="5">
    <location>
        <position position="63"/>
    </location>
    <ligand>
        <name>a divalent metal cation</name>
        <dbReference type="ChEBI" id="CHEBI:60240"/>
        <label>1</label>
    </ligand>
</feature>
<evidence type="ECO:0000256" key="2">
    <source>
        <dbReference type="ARBA" id="ARBA00011643"/>
    </source>
</evidence>
<feature type="binding site" evidence="5">
    <location>
        <position position="101"/>
    </location>
    <ligand>
        <name>a divalent metal cation</name>
        <dbReference type="ChEBI" id="CHEBI:60240"/>
        <label>1</label>
    </ligand>
</feature>
<dbReference type="AlphaFoldDB" id="A0A941I7K9"/>
<dbReference type="EMBL" id="JAGSPN010000016">
    <property type="protein sequence ID" value="MBR7783941.1"/>
    <property type="molecule type" value="Genomic_DNA"/>
</dbReference>
<evidence type="ECO:0000256" key="4">
    <source>
        <dbReference type="ARBA" id="ARBA00022723"/>
    </source>
</evidence>
<dbReference type="FunFam" id="3.40.1390.30:FF:000001">
    <property type="entry name" value="GTP cyclohydrolase 1 type 2"/>
    <property type="match status" value="1"/>
</dbReference>
<evidence type="ECO:0000313" key="7">
    <source>
        <dbReference type="Proteomes" id="UP000680067"/>
    </source>
</evidence>
<evidence type="ECO:0000256" key="5">
    <source>
        <dbReference type="PIRSR" id="PIRSR602678-1"/>
    </source>
</evidence>
<comment type="subunit">
    <text evidence="2">Homohexamer.</text>
</comment>
<comment type="similarity">
    <text evidence="1">Belongs to the GTP cyclohydrolase I type 2/NIF3 family.</text>
</comment>
<dbReference type="GO" id="GO:0046872">
    <property type="term" value="F:metal ion binding"/>
    <property type="evidence" value="ECO:0007669"/>
    <property type="project" value="UniProtKB-KW"/>
</dbReference>
<organism evidence="6 7">
    <name type="scientific">Undibacterium luofuense</name>
    <dbReference type="NCBI Taxonomy" id="2828733"/>
    <lineage>
        <taxon>Bacteria</taxon>
        <taxon>Pseudomonadati</taxon>
        <taxon>Pseudomonadota</taxon>
        <taxon>Betaproteobacteria</taxon>
        <taxon>Burkholderiales</taxon>
        <taxon>Oxalobacteraceae</taxon>
        <taxon>Undibacterium</taxon>
    </lineage>
</organism>
<feature type="binding site" evidence="5">
    <location>
        <position position="222"/>
    </location>
    <ligand>
        <name>a divalent metal cation</name>
        <dbReference type="ChEBI" id="CHEBI:60240"/>
        <label>1</label>
    </ligand>
</feature>
<dbReference type="InterPro" id="IPR036069">
    <property type="entry name" value="DUF34/NIF3_sf"/>
</dbReference>
<dbReference type="Proteomes" id="UP000680067">
    <property type="component" value="Unassembled WGS sequence"/>
</dbReference>
<sequence>MHRNELIRFLDNELQVSRFRDYCPNGLQVEGKPVIRRVITGVTACQALIDAAIARKADTVLVHHGYFWRGEDMRITGQKYKRISALIQHQINLFAYHLPLDAHPEIGNNSQLGKLLGLKPDGNFGDENLGWTGSWDPEKIPDTGAVVKLLREKLHREPLVIGDLTRSPGKVAWCTGAAHNYLEQAIQAGVDTYISGEISEPIVHIARESGVTYIAAGHHATERYGVMALGNLLQEKFGLECEFIDVDNPV</sequence>
<evidence type="ECO:0000313" key="6">
    <source>
        <dbReference type="EMBL" id="MBR7783941.1"/>
    </source>
</evidence>